<sequence length="380" mass="44149">MIKKTRRLASIWWSQWRSRSEHCASPSQNTTTLEEDNPKTKQLRTSTMKRDAYFDNARFLLILLVVFGHLISPLKSDNDLLYGLYKFIYLFHMPAFILISGYFSKGFDKPGYLKKTFTKTLIPYAIFQIIYCFFYYFTGYDKDFSFSLFDPHWTLWFLISLFCWNVLLKLFAKKSWALPVAFAIGIAAGYIPFFGSYLSIERTLIFFPFFLIGYLMHSEHFHLLRSIKGKLIALPVLVAVFIGCNTLIPDSFNDWLLGSSSYADMGYKDWSAGLLRTMFYGLNLIMTFSFLAIIPKKHYFFTVYGARTLYIYLLHGFFIKLVGLTDSYNDIHEIYQYVMLLIGAAALCRFLGSDVVKNLAKPLIELKPPAFFQSRKTSTN</sequence>
<name>A0ABV9GLA8_9BACL</name>
<evidence type="ECO:0000256" key="1">
    <source>
        <dbReference type="ARBA" id="ARBA00004370"/>
    </source>
</evidence>
<gene>
    <name evidence="5" type="ORF">ACFO4N_01780</name>
</gene>
<evidence type="ECO:0000256" key="3">
    <source>
        <dbReference type="SAM" id="Phobius"/>
    </source>
</evidence>
<evidence type="ECO:0000313" key="5">
    <source>
        <dbReference type="EMBL" id="MFC4617455.1"/>
    </source>
</evidence>
<dbReference type="Pfam" id="PF01757">
    <property type="entry name" value="Acyl_transf_3"/>
    <property type="match status" value="1"/>
</dbReference>
<dbReference type="PANTHER" id="PTHR37312:SF1">
    <property type="entry name" value="MEMBRANE-BOUND ACYLTRANSFERASE YKRP-RELATED"/>
    <property type="match status" value="1"/>
</dbReference>
<keyword evidence="5" id="KW-0012">Acyltransferase</keyword>
<keyword evidence="3" id="KW-1133">Transmembrane helix</keyword>
<feature type="transmembrane region" description="Helical" evidence="3">
    <location>
        <begin position="178"/>
        <end position="198"/>
    </location>
</feature>
<dbReference type="Proteomes" id="UP001596022">
    <property type="component" value="Unassembled WGS sequence"/>
</dbReference>
<feature type="transmembrane region" description="Helical" evidence="3">
    <location>
        <begin position="231"/>
        <end position="248"/>
    </location>
</feature>
<organism evidence="5 6">
    <name type="scientific">Camelliibacillus cellulosilyticus</name>
    <dbReference type="NCBI Taxonomy" id="2174486"/>
    <lineage>
        <taxon>Bacteria</taxon>
        <taxon>Bacillati</taxon>
        <taxon>Bacillota</taxon>
        <taxon>Bacilli</taxon>
        <taxon>Bacillales</taxon>
        <taxon>Sporolactobacillaceae</taxon>
        <taxon>Camelliibacillus</taxon>
    </lineage>
</organism>
<dbReference type="InterPro" id="IPR002656">
    <property type="entry name" value="Acyl_transf_3_dom"/>
</dbReference>
<keyword evidence="5" id="KW-0808">Transferase</keyword>
<keyword evidence="3" id="KW-0472">Membrane</keyword>
<protein>
    <submittedName>
        <fullName evidence="5">Acyltransferase family protein</fullName>
    </submittedName>
</protein>
<keyword evidence="6" id="KW-1185">Reference proteome</keyword>
<comment type="similarity">
    <text evidence="2">Belongs to the acyltransferase 3 family.</text>
</comment>
<dbReference type="GO" id="GO:0016746">
    <property type="term" value="F:acyltransferase activity"/>
    <property type="evidence" value="ECO:0007669"/>
    <property type="project" value="UniProtKB-KW"/>
</dbReference>
<feature type="transmembrane region" description="Helical" evidence="3">
    <location>
        <begin position="116"/>
        <end position="137"/>
    </location>
</feature>
<evidence type="ECO:0000256" key="2">
    <source>
        <dbReference type="ARBA" id="ARBA00007400"/>
    </source>
</evidence>
<dbReference type="RefSeq" id="WP_376844497.1">
    <property type="nucleotide sequence ID" value="NZ_JBHSFW010000001.1"/>
</dbReference>
<keyword evidence="3" id="KW-0812">Transmembrane</keyword>
<dbReference type="PANTHER" id="PTHR37312">
    <property type="entry name" value="MEMBRANE-BOUND ACYLTRANSFERASE YKRP-RELATED"/>
    <property type="match status" value="1"/>
</dbReference>
<feature type="transmembrane region" description="Helical" evidence="3">
    <location>
        <begin position="53"/>
        <end position="72"/>
    </location>
</feature>
<comment type="caution">
    <text evidence="5">The sequence shown here is derived from an EMBL/GenBank/DDBJ whole genome shotgun (WGS) entry which is preliminary data.</text>
</comment>
<feature type="transmembrane region" description="Helical" evidence="3">
    <location>
        <begin position="204"/>
        <end position="224"/>
    </location>
</feature>
<accession>A0ABV9GLA8</accession>
<evidence type="ECO:0000259" key="4">
    <source>
        <dbReference type="Pfam" id="PF01757"/>
    </source>
</evidence>
<comment type="subcellular location">
    <subcellularLocation>
        <location evidence="1">Membrane</location>
    </subcellularLocation>
</comment>
<feature type="transmembrane region" description="Helical" evidence="3">
    <location>
        <begin position="274"/>
        <end position="294"/>
    </location>
</feature>
<feature type="transmembrane region" description="Helical" evidence="3">
    <location>
        <begin position="301"/>
        <end position="322"/>
    </location>
</feature>
<feature type="transmembrane region" description="Helical" evidence="3">
    <location>
        <begin position="334"/>
        <end position="352"/>
    </location>
</feature>
<dbReference type="InterPro" id="IPR052734">
    <property type="entry name" value="Nod_factor_acetyltransferase"/>
</dbReference>
<evidence type="ECO:0000313" key="6">
    <source>
        <dbReference type="Proteomes" id="UP001596022"/>
    </source>
</evidence>
<proteinExistence type="inferred from homology"/>
<feature type="domain" description="Acyltransferase 3" evidence="4">
    <location>
        <begin position="52"/>
        <end position="348"/>
    </location>
</feature>
<dbReference type="EMBL" id="JBHSFW010000001">
    <property type="protein sequence ID" value="MFC4617455.1"/>
    <property type="molecule type" value="Genomic_DNA"/>
</dbReference>
<feature type="transmembrane region" description="Helical" evidence="3">
    <location>
        <begin position="153"/>
        <end position="171"/>
    </location>
</feature>
<reference evidence="6" key="1">
    <citation type="journal article" date="2019" name="Int. J. Syst. Evol. Microbiol.">
        <title>The Global Catalogue of Microorganisms (GCM) 10K type strain sequencing project: providing services to taxonomists for standard genome sequencing and annotation.</title>
        <authorList>
            <consortium name="The Broad Institute Genomics Platform"/>
            <consortium name="The Broad Institute Genome Sequencing Center for Infectious Disease"/>
            <person name="Wu L."/>
            <person name="Ma J."/>
        </authorList>
    </citation>
    <scope>NUCLEOTIDE SEQUENCE [LARGE SCALE GENOMIC DNA]</scope>
    <source>
        <strain evidence="6">CGMCC 1.16306</strain>
    </source>
</reference>
<feature type="transmembrane region" description="Helical" evidence="3">
    <location>
        <begin position="84"/>
        <end position="104"/>
    </location>
</feature>